<dbReference type="SUPFAM" id="SSF52172">
    <property type="entry name" value="CheY-like"/>
    <property type="match status" value="1"/>
</dbReference>
<organism evidence="2 3">
    <name type="scientific">Nocardioides eburneus</name>
    <dbReference type="NCBI Taxonomy" id="3231482"/>
    <lineage>
        <taxon>Bacteria</taxon>
        <taxon>Bacillati</taxon>
        <taxon>Actinomycetota</taxon>
        <taxon>Actinomycetes</taxon>
        <taxon>Propionibacteriales</taxon>
        <taxon>Nocardioidaceae</taxon>
        <taxon>Nocardioides</taxon>
    </lineage>
</organism>
<keyword evidence="3" id="KW-1185">Reference proteome</keyword>
<accession>A0ABV3SX61</accession>
<gene>
    <name evidence="2" type="ORF">AB3X52_05790</name>
</gene>
<dbReference type="SUPFAM" id="SSF55785">
    <property type="entry name" value="PYP-like sensor domain (PAS domain)"/>
    <property type="match status" value="1"/>
</dbReference>
<evidence type="ECO:0000313" key="3">
    <source>
        <dbReference type="Proteomes" id="UP001556631"/>
    </source>
</evidence>
<dbReference type="EMBL" id="JBFPJR010000007">
    <property type="protein sequence ID" value="MEX0427125.1"/>
    <property type="molecule type" value="Genomic_DNA"/>
</dbReference>
<evidence type="ECO:0000259" key="1">
    <source>
        <dbReference type="PROSITE" id="PS50921"/>
    </source>
</evidence>
<reference evidence="2 3" key="1">
    <citation type="submission" date="2024-07" db="EMBL/GenBank/DDBJ databases">
        <authorList>
            <person name="Lee S."/>
            <person name="Kang M."/>
        </authorList>
    </citation>
    <scope>NUCLEOTIDE SEQUENCE [LARGE SCALE GENOMIC DNA]</scope>
    <source>
        <strain evidence="2 3">DS6</strain>
    </source>
</reference>
<dbReference type="PROSITE" id="PS50921">
    <property type="entry name" value="ANTAR"/>
    <property type="match status" value="1"/>
</dbReference>
<dbReference type="Gene3D" id="3.30.450.20">
    <property type="entry name" value="PAS domain"/>
    <property type="match status" value="1"/>
</dbReference>
<sequence length="249" mass="27243">MTLLQDLDRNPLFQATAAPYLVMDARLVIRCANPAYLHVTGRRLDELVGEPVFRALPDNPADPGADGVANLRASFDEVFRTGRRHRMRLQRYDVPVSARGHGLVRRYWAPVNSPLLDHAGRAVGVLHQTEDVTPAVDAVVQSRPAPESVTVEEWQSLVTALAKETLAHAEACTTVAQLREALDSRVVLEQAKGVLVALRGCAPEDAFEVLRSLARSSGHRLHDVAREVVANAARGGRRPAAPRPRRGTE</sequence>
<dbReference type="InterPro" id="IPR005561">
    <property type="entry name" value="ANTAR"/>
</dbReference>
<dbReference type="InterPro" id="IPR013656">
    <property type="entry name" value="PAS_4"/>
</dbReference>
<dbReference type="Gene3D" id="1.10.10.10">
    <property type="entry name" value="Winged helix-like DNA-binding domain superfamily/Winged helix DNA-binding domain"/>
    <property type="match status" value="1"/>
</dbReference>
<protein>
    <submittedName>
        <fullName evidence="2">ANTAR domain-containing protein</fullName>
    </submittedName>
</protein>
<name>A0ABV3SX61_9ACTN</name>
<dbReference type="RefSeq" id="WP_367992203.1">
    <property type="nucleotide sequence ID" value="NZ_JBFPJR010000007.1"/>
</dbReference>
<dbReference type="InterPro" id="IPR011006">
    <property type="entry name" value="CheY-like_superfamily"/>
</dbReference>
<dbReference type="Proteomes" id="UP001556631">
    <property type="component" value="Unassembled WGS sequence"/>
</dbReference>
<evidence type="ECO:0000313" key="2">
    <source>
        <dbReference type="EMBL" id="MEX0427125.1"/>
    </source>
</evidence>
<comment type="caution">
    <text evidence="2">The sequence shown here is derived from an EMBL/GenBank/DDBJ whole genome shotgun (WGS) entry which is preliminary data.</text>
</comment>
<feature type="domain" description="ANTAR" evidence="1">
    <location>
        <begin position="168"/>
        <end position="229"/>
    </location>
</feature>
<dbReference type="InterPro" id="IPR035965">
    <property type="entry name" value="PAS-like_dom_sf"/>
</dbReference>
<dbReference type="InterPro" id="IPR036388">
    <property type="entry name" value="WH-like_DNA-bd_sf"/>
</dbReference>
<dbReference type="Pfam" id="PF03861">
    <property type="entry name" value="ANTAR"/>
    <property type="match status" value="1"/>
</dbReference>
<proteinExistence type="predicted"/>
<dbReference type="SMART" id="SM01012">
    <property type="entry name" value="ANTAR"/>
    <property type="match status" value="1"/>
</dbReference>
<dbReference type="Pfam" id="PF08448">
    <property type="entry name" value="PAS_4"/>
    <property type="match status" value="1"/>
</dbReference>